<accession>A0AAV7UCG9</accession>
<evidence type="ECO:0000313" key="2">
    <source>
        <dbReference type="Proteomes" id="UP001066276"/>
    </source>
</evidence>
<keyword evidence="2" id="KW-1185">Reference proteome</keyword>
<dbReference type="AlphaFoldDB" id="A0AAV7UCG9"/>
<sequence>MRSRRKSRRGRIRGAGFEDEWFEAECWDSAGDGKAPATALEHRGSGTLGWIAKLPQPGDGLGTETKQNAKRRLCRTPKAGMKIALSSSQVFQRRERVVEVVMALSGVGSEQALELCSDDEENYGSQHVSLSSCSAVVFLPQVTQGTDDEMI</sequence>
<reference evidence="1" key="1">
    <citation type="journal article" date="2022" name="bioRxiv">
        <title>Sequencing and chromosome-scale assembly of the giantPleurodeles waltlgenome.</title>
        <authorList>
            <person name="Brown T."/>
            <person name="Elewa A."/>
            <person name="Iarovenko S."/>
            <person name="Subramanian E."/>
            <person name="Araus A.J."/>
            <person name="Petzold A."/>
            <person name="Susuki M."/>
            <person name="Suzuki K.-i.T."/>
            <person name="Hayashi T."/>
            <person name="Toyoda A."/>
            <person name="Oliveira C."/>
            <person name="Osipova E."/>
            <person name="Leigh N.D."/>
            <person name="Simon A."/>
            <person name="Yun M.H."/>
        </authorList>
    </citation>
    <scope>NUCLEOTIDE SEQUENCE</scope>
    <source>
        <strain evidence="1">20211129_DDA</strain>
        <tissue evidence="1">Liver</tissue>
    </source>
</reference>
<comment type="caution">
    <text evidence="1">The sequence shown here is derived from an EMBL/GenBank/DDBJ whole genome shotgun (WGS) entry which is preliminary data.</text>
</comment>
<protein>
    <submittedName>
        <fullName evidence="1">Uncharacterized protein</fullName>
    </submittedName>
</protein>
<gene>
    <name evidence="1" type="ORF">NDU88_003414</name>
</gene>
<dbReference type="EMBL" id="JANPWB010000005">
    <property type="protein sequence ID" value="KAJ1186633.1"/>
    <property type="molecule type" value="Genomic_DNA"/>
</dbReference>
<proteinExistence type="predicted"/>
<evidence type="ECO:0000313" key="1">
    <source>
        <dbReference type="EMBL" id="KAJ1186633.1"/>
    </source>
</evidence>
<name>A0AAV7UCG9_PLEWA</name>
<organism evidence="1 2">
    <name type="scientific">Pleurodeles waltl</name>
    <name type="common">Iberian ribbed newt</name>
    <dbReference type="NCBI Taxonomy" id="8319"/>
    <lineage>
        <taxon>Eukaryota</taxon>
        <taxon>Metazoa</taxon>
        <taxon>Chordata</taxon>
        <taxon>Craniata</taxon>
        <taxon>Vertebrata</taxon>
        <taxon>Euteleostomi</taxon>
        <taxon>Amphibia</taxon>
        <taxon>Batrachia</taxon>
        <taxon>Caudata</taxon>
        <taxon>Salamandroidea</taxon>
        <taxon>Salamandridae</taxon>
        <taxon>Pleurodelinae</taxon>
        <taxon>Pleurodeles</taxon>
    </lineage>
</organism>
<dbReference type="Proteomes" id="UP001066276">
    <property type="component" value="Chromosome 3_1"/>
</dbReference>